<dbReference type="InterPro" id="IPR010448">
    <property type="entry name" value="Torsin"/>
</dbReference>
<gene>
    <name evidence="4" type="ORF">LSTR_LSTR004254</name>
</gene>
<feature type="signal peptide" evidence="3">
    <location>
        <begin position="1"/>
        <end position="21"/>
    </location>
</feature>
<dbReference type="Proteomes" id="UP000291343">
    <property type="component" value="Unassembled WGS sequence"/>
</dbReference>
<organism evidence="4 5">
    <name type="scientific">Laodelphax striatellus</name>
    <name type="common">Small brown planthopper</name>
    <name type="synonym">Delphax striatella</name>
    <dbReference type="NCBI Taxonomy" id="195883"/>
    <lineage>
        <taxon>Eukaryota</taxon>
        <taxon>Metazoa</taxon>
        <taxon>Ecdysozoa</taxon>
        <taxon>Arthropoda</taxon>
        <taxon>Hexapoda</taxon>
        <taxon>Insecta</taxon>
        <taxon>Pterygota</taxon>
        <taxon>Neoptera</taxon>
        <taxon>Paraneoptera</taxon>
        <taxon>Hemiptera</taxon>
        <taxon>Auchenorrhyncha</taxon>
        <taxon>Fulgoroidea</taxon>
        <taxon>Delphacidae</taxon>
        <taxon>Criomorphinae</taxon>
        <taxon>Laodelphax</taxon>
    </lineage>
</organism>
<proteinExistence type="inferred from homology"/>
<accession>A0A482XBB8</accession>
<dbReference type="Pfam" id="PF06309">
    <property type="entry name" value="Torsin"/>
    <property type="match status" value="1"/>
</dbReference>
<name>A0A482XBB8_LAOST</name>
<protein>
    <recommendedName>
        <fullName evidence="6">AAA+ ATPase domain-containing protein</fullName>
    </recommendedName>
</protein>
<dbReference type="InterPro" id="IPR001270">
    <property type="entry name" value="ClpA/B"/>
</dbReference>
<feature type="chain" id="PRO_5019714406" description="AAA+ ATPase domain-containing protein" evidence="3">
    <location>
        <begin position="22"/>
        <end position="318"/>
    </location>
</feature>
<dbReference type="GO" id="GO:0071218">
    <property type="term" value="P:cellular response to misfolded protein"/>
    <property type="evidence" value="ECO:0007669"/>
    <property type="project" value="TreeGrafter"/>
</dbReference>
<dbReference type="InterPro" id="IPR002464">
    <property type="entry name" value="DNA/RNA_helicase_DEAH_CS"/>
</dbReference>
<dbReference type="Gene3D" id="3.40.50.300">
    <property type="entry name" value="P-loop containing nucleotide triphosphate hydrolases"/>
    <property type="match status" value="1"/>
</dbReference>
<evidence type="ECO:0008006" key="6">
    <source>
        <dbReference type="Google" id="ProtNLM"/>
    </source>
</evidence>
<dbReference type="AlphaFoldDB" id="A0A482XBB8"/>
<dbReference type="PANTHER" id="PTHR10760">
    <property type="entry name" value="TORSIN"/>
    <property type="match status" value="1"/>
</dbReference>
<dbReference type="PANTHER" id="PTHR10760:SF2">
    <property type="entry name" value="LD13476P-RELATED"/>
    <property type="match status" value="1"/>
</dbReference>
<evidence type="ECO:0000313" key="4">
    <source>
        <dbReference type="EMBL" id="RZF42952.1"/>
    </source>
</evidence>
<dbReference type="GO" id="GO:0005737">
    <property type="term" value="C:cytoplasm"/>
    <property type="evidence" value="ECO:0007669"/>
    <property type="project" value="UniProtKB-ARBA"/>
</dbReference>
<evidence type="ECO:0000256" key="1">
    <source>
        <dbReference type="ARBA" id="ARBA00006235"/>
    </source>
</evidence>
<dbReference type="OrthoDB" id="19623at2759"/>
<comment type="similarity">
    <text evidence="1">Belongs to the ClpA/ClpB family. Torsin subfamily.</text>
</comment>
<comment type="caution">
    <text evidence="4">The sequence shown here is derived from an EMBL/GenBank/DDBJ whole genome shotgun (WGS) entry which is preliminary data.</text>
</comment>
<dbReference type="GO" id="GO:0012505">
    <property type="term" value="C:endomembrane system"/>
    <property type="evidence" value="ECO:0007669"/>
    <property type="project" value="UniProtKB-ARBA"/>
</dbReference>
<dbReference type="GO" id="GO:0016887">
    <property type="term" value="F:ATP hydrolysis activity"/>
    <property type="evidence" value="ECO:0007669"/>
    <property type="project" value="InterPro"/>
</dbReference>
<dbReference type="PRINTS" id="PR00300">
    <property type="entry name" value="CLPPROTEASEA"/>
</dbReference>
<dbReference type="EMBL" id="QKKF02013687">
    <property type="protein sequence ID" value="RZF42952.1"/>
    <property type="molecule type" value="Genomic_DNA"/>
</dbReference>
<evidence type="ECO:0000256" key="2">
    <source>
        <dbReference type="ARBA" id="ARBA00022801"/>
    </source>
</evidence>
<keyword evidence="3" id="KW-0732">Signal</keyword>
<dbReference type="PROSITE" id="PS00690">
    <property type="entry name" value="DEAH_ATP_HELICASE"/>
    <property type="match status" value="1"/>
</dbReference>
<reference evidence="4 5" key="1">
    <citation type="journal article" date="2017" name="Gigascience">
        <title>Genome sequence of the small brown planthopper, Laodelphax striatellus.</title>
        <authorList>
            <person name="Zhu J."/>
            <person name="Jiang F."/>
            <person name="Wang X."/>
            <person name="Yang P."/>
            <person name="Bao Y."/>
            <person name="Zhao W."/>
            <person name="Wang W."/>
            <person name="Lu H."/>
            <person name="Wang Q."/>
            <person name="Cui N."/>
            <person name="Li J."/>
            <person name="Chen X."/>
            <person name="Luo L."/>
            <person name="Yu J."/>
            <person name="Kang L."/>
            <person name="Cui F."/>
        </authorList>
    </citation>
    <scope>NUCLEOTIDE SEQUENCE [LARGE SCALE GENOMIC DNA]</scope>
    <source>
        <strain evidence="4">Lst14</strain>
    </source>
</reference>
<dbReference type="CDD" id="cd00009">
    <property type="entry name" value="AAA"/>
    <property type="match status" value="1"/>
</dbReference>
<dbReference type="STRING" id="195883.A0A482XBB8"/>
<evidence type="ECO:0000256" key="3">
    <source>
        <dbReference type="SAM" id="SignalP"/>
    </source>
</evidence>
<dbReference type="SUPFAM" id="SSF52540">
    <property type="entry name" value="P-loop containing nucleoside triphosphate hydrolases"/>
    <property type="match status" value="1"/>
</dbReference>
<keyword evidence="5" id="KW-1185">Reference proteome</keyword>
<dbReference type="InParanoid" id="A0A482XBB8"/>
<dbReference type="GO" id="GO:0005524">
    <property type="term" value="F:ATP binding"/>
    <property type="evidence" value="ECO:0007669"/>
    <property type="project" value="InterPro"/>
</dbReference>
<evidence type="ECO:0000313" key="5">
    <source>
        <dbReference type="Proteomes" id="UP000291343"/>
    </source>
</evidence>
<dbReference type="InterPro" id="IPR027417">
    <property type="entry name" value="P-loop_NTPase"/>
</dbReference>
<dbReference type="SMR" id="A0A482XBB8"/>
<sequence length="318" mass="36305">MGKSFQVILFFTVLILRFSSFESFSVHEMFSAAKRMINWESCDTYWIKGDLKGLQNDLKTHLFGQPLVEEDLIHALVAHFSRKTDQPLLLSFHGNAGVGKTYVVEFIAAKLLRKGMLSKYYKSYIGSEHFPLNSDTEIYKTELEETIRSVTSKCKVSLFVFDEVHRIHGDVLNKIYSIIRASKLKSENHIDLGRSIFIFISNTGGKIITDLCTTYKEQGIERKNFRLVDFENYLIQEANSEGGLKSSELIANDCIDHFIPFLPLEREHLAACVQVTMKRDNVTGIDNEQVFIESVIDAAATFEPESKKYFAKKGVKKD</sequence>
<keyword evidence="2" id="KW-0378">Hydrolase</keyword>